<reference evidence="1 2" key="1">
    <citation type="journal article" date="2016" name="Nat. Commun.">
        <title>Ectomycorrhizal ecology is imprinted in the genome of the dominant symbiotic fungus Cenococcum geophilum.</title>
        <authorList>
            <consortium name="DOE Joint Genome Institute"/>
            <person name="Peter M."/>
            <person name="Kohler A."/>
            <person name="Ohm R.A."/>
            <person name="Kuo A."/>
            <person name="Krutzmann J."/>
            <person name="Morin E."/>
            <person name="Arend M."/>
            <person name="Barry K.W."/>
            <person name="Binder M."/>
            <person name="Choi C."/>
            <person name="Clum A."/>
            <person name="Copeland A."/>
            <person name="Grisel N."/>
            <person name="Haridas S."/>
            <person name="Kipfer T."/>
            <person name="LaButti K."/>
            <person name="Lindquist E."/>
            <person name="Lipzen A."/>
            <person name="Maire R."/>
            <person name="Meier B."/>
            <person name="Mihaltcheva S."/>
            <person name="Molinier V."/>
            <person name="Murat C."/>
            <person name="Poggeler S."/>
            <person name="Quandt C.A."/>
            <person name="Sperisen C."/>
            <person name="Tritt A."/>
            <person name="Tisserant E."/>
            <person name="Crous P.W."/>
            <person name="Henrissat B."/>
            <person name="Nehls U."/>
            <person name="Egli S."/>
            <person name="Spatafora J.W."/>
            <person name="Grigoriev I.V."/>
            <person name="Martin F.M."/>
        </authorList>
    </citation>
    <scope>NUCLEOTIDE SEQUENCE [LARGE SCALE GENOMIC DNA]</scope>
    <source>
        <strain evidence="1 2">CBS 207.34</strain>
    </source>
</reference>
<evidence type="ECO:0000313" key="1">
    <source>
        <dbReference type="EMBL" id="OCL08496.1"/>
    </source>
</evidence>
<dbReference type="EMBL" id="KV749648">
    <property type="protein sequence ID" value="OCL08496.1"/>
    <property type="molecule type" value="Genomic_DNA"/>
</dbReference>
<evidence type="ECO:0000313" key="2">
    <source>
        <dbReference type="Proteomes" id="UP000250140"/>
    </source>
</evidence>
<dbReference type="AlphaFoldDB" id="A0A8E2F114"/>
<keyword evidence="2" id="KW-1185">Reference proteome</keyword>
<proteinExistence type="predicted"/>
<protein>
    <submittedName>
        <fullName evidence="1">Uncharacterized protein</fullName>
    </submittedName>
</protein>
<dbReference type="Proteomes" id="UP000250140">
    <property type="component" value="Unassembled WGS sequence"/>
</dbReference>
<name>A0A8E2F114_9PEZI</name>
<gene>
    <name evidence="1" type="ORF">AOQ84DRAFT_39436</name>
</gene>
<sequence length="116" mass="12623">MVNCALLPFQIRILLHFTAERCSATHVVAVLSTALLALWQSLSPHYHLVLLLDSLAYPQSAQGLRISGLRCGKPIRGGRPCAIIFLRCLPSCSMAEADDKGLSRFKIPALTSNYSG</sequence>
<organism evidence="1 2">
    <name type="scientific">Glonium stellatum</name>
    <dbReference type="NCBI Taxonomy" id="574774"/>
    <lineage>
        <taxon>Eukaryota</taxon>
        <taxon>Fungi</taxon>
        <taxon>Dikarya</taxon>
        <taxon>Ascomycota</taxon>
        <taxon>Pezizomycotina</taxon>
        <taxon>Dothideomycetes</taxon>
        <taxon>Pleosporomycetidae</taxon>
        <taxon>Gloniales</taxon>
        <taxon>Gloniaceae</taxon>
        <taxon>Glonium</taxon>
    </lineage>
</organism>
<accession>A0A8E2F114</accession>